<protein>
    <submittedName>
        <fullName evidence="5">Protein tyrosine kinase</fullName>
    </submittedName>
</protein>
<dbReference type="CDD" id="cd00192">
    <property type="entry name" value="PTKc"/>
    <property type="match status" value="1"/>
</dbReference>
<evidence type="ECO:0000313" key="6">
    <source>
        <dbReference type="Proteomes" id="UP000230423"/>
    </source>
</evidence>
<dbReference type="GO" id="GO:0005524">
    <property type="term" value="F:ATP binding"/>
    <property type="evidence" value="ECO:0007669"/>
    <property type="project" value="UniProtKB-UniRule"/>
</dbReference>
<name>A0A2G9TY15_TELCI</name>
<feature type="domain" description="Protein kinase" evidence="4">
    <location>
        <begin position="157"/>
        <end position="422"/>
    </location>
</feature>
<accession>A0A2G9TY15</accession>
<keyword evidence="6" id="KW-1185">Reference proteome</keyword>
<evidence type="ECO:0000313" key="5">
    <source>
        <dbReference type="EMBL" id="PIO62939.1"/>
    </source>
</evidence>
<dbReference type="SUPFAM" id="SSF55550">
    <property type="entry name" value="SH2 domain"/>
    <property type="match status" value="1"/>
</dbReference>
<dbReference type="Gene3D" id="1.10.510.10">
    <property type="entry name" value="Transferase(Phosphotransferase) domain 1"/>
    <property type="match status" value="1"/>
</dbReference>
<dbReference type="SMART" id="SM00219">
    <property type="entry name" value="TyrKc"/>
    <property type="match status" value="1"/>
</dbReference>
<keyword evidence="5" id="KW-0808">Transferase</keyword>
<feature type="binding site" evidence="3">
    <location>
        <position position="190"/>
    </location>
    <ligand>
        <name>ATP</name>
        <dbReference type="ChEBI" id="CHEBI:30616"/>
    </ligand>
</feature>
<dbReference type="PROSITE" id="PS50011">
    <property type="entry name" value="PROTEIN_KINASE_DOM"/>
    <property type="match status" value="1"/>
</dbReference>
<dbReference type="InterPro" id="IPR001245">
    <property type="entry name" value="Ser-Thr/Tyr_kinase_cat_dom"/>
</dbReference>
<evidence type="ECO:0000256" key="1">
    <source>
        <dbReference type="ARBA" id="ARBA00022741"/>
    </source>
</evidence>
<dbReference type="GO" id="GO:0004713">
    <property type="term" value="F:protein tyrosine kinase activity"/>
    <property type="evidence" value="ECO:0007669"/>
    <property type="project" value="InterPro"/>
</dbReference>
<dbReference type="InterPro" id="IPR017441">
    <property type="entry name" value="Protein_kinase_ATP_BS"/>
</dbReference>
<dbReference type="Proteomes" id="UP000230423">
    <property type="component" value="Unassembled WGS sequence"/>
</dbReference>
<reference evidence="5 6" key="1">
    <citation type="submission" date="2015-09" db="EMBL/GenBank/DDBJ databases">
        <title>Draft genome of the parasitic nematode Teladorsagia circumcincta isolate WARC Sus (inbred).</title>
        <authorList>
            <person name="Mitreva M."/>
        </authorList>
    </citation>
    <scope>NUCLEOTIDE SEQUENCE [LARGE SCALE GENOMIC DNA]</scope>
    <source>
        <strain evidence="5 6">S</strain>
    </source>
</reference>
<evidence type="ECO:0000256" key="3">
    <source>
        <dbReference type="PROSITE-ProRule" id="PRU10141"/>
    </source>
</evidence>
<keyword evidence="2 3" id="KW-0067">ATP-binding</keyword>
<dbReference type="InterPro" id="IPR020635">
    <property type="entry name" value="Tyr_kinase_cat_dom"/>
</dbReference>
<keyword evidence="5" id="KW-0418">Kinase</keyword>
<evidence type="ECO:0000256" key="2">
    <source>
        <dbReference type="ARBA" id="ARBA00022840"/>
    </source>
</evidence>
<sequence>MSVLLQQREELELKSARDDDAEALDGKLAEQQAHSFLELKGAAATDKSGKEQKREAVVMDLGLEKILADLEKEEWYHGCLPFEDIAGLLVDGGDFLIRGVEAQENQNIAALVTVKWGWNVEDYPIRFHQSTETPVYGQVVLRKAIPKQQWELTNDKITKIKVIGSGAFGEVWLGNMQESPKDPPVNVAIKVTKVNEKTKTMIDEMYREARLMRQYQHKNIVRFYGVVQQKSAGSAMIVMEYIDGGALDEHLRKNTDVPPRTRVDYGIDVAVGLVYLHSKGCMHRDIACRNCLIDVTKGIVKISDFGMSKQGDFYKIPGTEKLPIKWQAPEVISTRVYTAKCDVYSYGILLWEIFNNGETPYKGIDNKTVREKISNPNFRPPTDATLPIVIYRVMKTCWRANPVKRPSMAQIARYLVNAPPEL</sequence>
<dbReference type="OrthoDB" id="5863201at2759"/>
<dbReference type="Pfam" id="PF07714">
    <property type="entry name" value="PK_Tyr_Ser-Thr"/>
    <property type="match status" value="1"/>
</dbReference>
<gene>
    <name evidence="5" type="ORF">TELCIR_15481</name>
</gene>
<keyword evidence="1 3" id="KW-0547">Nucleotide-binding</keyword>
<dbReference type="SUPFAM" id="SSF56112">
    <property type="entry name" value="Protein kinase-like (PK-like)"/>
    <property type="match status" value="1"/>
</dbReference>
<dbReference type="EMBL" id="KZ351487">
    <property type="protein sequence ID" value="PIO62939.1"/>
    <property type="molecule type" value="Genomic_DNA"/>
</dbReference>
<evidence type="ECO:0000259" key="4">
    <source>
        <dbReference type="PROSITE" id="PS50011"/>
    </source>
</evidence>
<dbReference type="InterPro" id="IPR050198">
    <property type="entry name" value="Non-receptor_tyrosine_kinases"/>
</dbReference>
<dbReference type="PRINTS" id="PR00109">
    <property type="entry name" value="TYRKINASE"/>
</dbReference>
<dbReference type="Gene3D" id="3.30.505.10">
    <property type="entry name" value="SH2 domain"/>
    <property type="match status" value="1"/>
</dbReference>
<dbReference type="PANTHER" id="PTHR24418">
    <property type="entry name" value="TYROSINE-PROTEIN KINASE"/>
    <property type="match status" value="1"/>
</dbReference>
<dbReference type="PROSITE" id="PS00107">
    <property type="entry name" value="PROTEIN_KINASE_ATP"/>
    <property type="match status" value="1"/>
</dbReference>
<dbReference type="InterPro" id="IPR008266">
    <property type="entry name" value="Tyr_kinase_AS"/>
</dbReference>
<dbReference type="AlphaFoldDB" id="A0A2G9TY15"/>
<dbReference type="PROSITE" id="PS00109">
    <property type="entry name" value="PROTEIN_KINASE_TYR"/>
    <property type="match status" value="1"/>
</dbReference>
<dbReference type="InterPro" id="IPR000719">
    <property type="entry name" value="Prot_kinase_dom"/>
</dbReference>
<organism evidence="5 6">
    <name type="scientific">Teladorsagia circumcincta</name>
    <name type="common">Brown stomach worm</name>
    <name type="synonym">Ostertagia circumcincta</name>
    <dbReference type="NCBI Taxonomy" id="45464"/>
    <lineage>
        <taxon>Eukaryota</taxon>
        <taxon>Metazoa</taxon>
        <taxon>Ecdysozoa</taxon>
        <taxon>Nematoda</taxon>
        <taxon>Chromadorea</taxon>
        <taxon>Rhabditida</taxon>
        <taxon>Rhabditina</taxon>
        <taxon>Rhabditomorpha</taxon>
        <taxon>Strongyloidea</taxon>
        <taxon>Trichostrongylidae</taxon>
        <taxon>Teladorsagia</taxon>
    </lineage>
</organism>
<dbReference type="InterPro" id="IPR011009">
    <property type="entry name" value="Kinase-like_dom_sf"/>
</dbReference>
<proteinExistence type="predicted"/>
<dbReference type="InterPro" id="IPR036860">
    <property type="entry name" value="SH2_dom_sf"/>
</dbReference>